<proteinExistence type="predicted"/>
<dbReference type="Proteomes" id="UP000285906">
    <property type="component" value="Unassembled WGS sequence"/>
</dbReference>
<feature type="signal peptide" evidence="1">
    <location>
        <begin position="1"/>
        <end position="26"/>
    </location>
</feature>
<dbReference type="InterPro" id="IPR036249">
    <property type="entry name" value="Thioredoxin-like_sf"/>
</dbReference>
<evidence type="ECO:0000259" key="2">
    <source>
        <dbReference type="PROSITE" id="PS51352"/>
    </source>
</evidence>
<dbReference type="PROSITE" id="PS51352">
    <property type="entry name" value="THIOREDOXIN_2"/>
    <property type="match status" value="1"/>
</dbReference>
<dbReference type="AlphaFoldDB" id="A0A420CIN6"/>
<evidence type="ECO:0000313" key="4">
    <source>
        <dbReference type="Proteomes" id="UP000285906"/>
    </source>
</evidence>
<dbReference type="PANTHER" id="PTHR42852:SF13">
    <property type="entry name" value="PROTEIN DIPZ"/>
    <property type="match status" value="1"/>
</dbReference>
<reference evidence="3 4" key="1">
    <citation type="submission" date="2018-09" db="EMBL/GenBank/DDBJ databases">
        <title>Genomic Encyclopedia of Archaeal and Bacterial Type Strains, Phase II (KMG-II): from individual species to whole genera.</title>
        <authorList>
            <person name="Goeker M."/>
        </authorList>
    </citation>
    <scope>NUCLEOTIDE SEQUENCE [LARGE SCALE GENOMIC DNA]</scope>
    <source>
        <strain evidence="3 4">DSM 27620</strain>
    </source>
</reference>
<evidence type="ECO:0000256" key="1">
    <source>
        <dbReference type="SAM" id="SignalP"/>
    </source>
</evidence>
<keyword evidence="1" id="KW-0732">Signal</keyword>
<evidence type="ECO:0000313" key="3">
    <source>
        <dbReference type="EMBL" id="RKE78317.1"/>
    </source>
</evidence>
<dbReference type="InterPro" id="IPR013766">
    <property type="entry name" value="Thioredoxin_domain"/>
</dbReference>
<dbReference type="InterPro" id="IPR013740">
    <property type="entry name" value="Redoxin"/>
</dbReference>
<gene>
    <name evidence="3" type="ORF">BXY58_3441</name>
</gene>
<feature type="chain" id="PRO_5019160316" evidence="1">
    <location>
        <begin position="27"/>
        <end position="434"/>
    </location>
</feature>
<comment type="caution">
    <text evidence="3">The sequence shown here is derived from an EMBL/GenBank/DDBJ whole genome shotgun (WGS) entry which is preliminary data.</text>
</comment>
<dbReference type="InterPro" id="IPR050553">
    <property type="entry name" value="Thioredoxin_ResA/DsbE_sf"/>
</dbReference>
<accession>A0A420CIN6</accession>
<name>A0A420CIN6_9FLAO</name>
<dbReference type="SUPFAM" id="SSF52833">
    <property type="entry name" value="Thioredoxin-like"/>
    <property type="match status" value="1"/>
</dbReference>
<protein>
    <submittedName>
        <fullName evidence="3">Peroxiredoxin</fullName>
    </submittedName>
</protein>
<dbReference type="EMBL" id="RAQH01000013">
    <property type="protein sequence ID" value="RKE78317.1"/>
    <property type="molecule type" value="Genomic_DNA"/>
</dbReference>
<dbReference type="CDD" id="cd02966">
    <property type="entry name" value="TlpA_like_family"/>
    <property type="match status" value="1"/>
</dbReference>
<organism evidence="3 4">
    <name type="scientific">Epilithonimonas arachidiradicis</name>
    <dbReference type="NCBI Taxonomy" id="1617282"/>
    <lineage>
        <taxon>Bacteria</taxon>
        <taxon>Pseudomonadati</taxon>
        <taxon>Bacteroidota</taxon>
        <taxon>Flavobacteriia</taxon>
        <taxon>Flavobacteriales</taxon>
        <taxon>Weeksellaceae</taxon>
        <taxon>Chryseobacterium group</taxon>
        <taxon>Epilithonimonas</taxon>
    </lineage>
</organism>
<sequence length="434" mass="49765">MSFFYFYFMKKILYVSSILLSAYAFPQFSVNVQIPSYLSDSDIYLYGFNGSKEILYSKAKISNNKAVFKVDKKYVGMMRAFFQKTNSSVNMVSENKNIDFKVELDSKNKFSNVTFNDQTNQLFSNDVEQQKKKELILPALIQIKDYYKPSENFYISLESEISLLSKDDQAMYEAHPFLDFYNKNQKFSVQEKATELKPQDYIDFYSKSGEYLETSLILKPSLINYLNVSKSNVEGGVDKLLEAVNLETPRGQTILSELIDIFNTYNMDKLKQKYLSEGNNLKCTINDRLASTLKSNNNTEIGAKMPNNTFVNAIHTKAKSLYDIKSSKKIVVFWSSTCSHCEAELPKLLEKYDKLKAQNIEIVGLSLDSNLDEFKSKANIYPWVSDSEGKGWYSSYGDTYNISATPTYFVLDADNKIISKPNHVADVLDYLKVN</sequence>
<dbReference type="Pfam" id="PF08534">
    <property type="entry name" value="Redoxin"/>
    <property type="match status" value="1"/>
</dbReference>
<feature type="domain" description="Thioredoxin" evidence="2">
    <location>
        <begin position="299"/>
        <end position="434"/>
    </location>
</feature>
<dbReference type="PANTHER" id="PTHR42852">
    <property type="entry name" value="THIOL:DISULFIDE INTERCHANGE PROTEIN DSBE"/>
    <property type="match status" value="1"/>
</dbReference>
<dbReference type="Gene3D" id="3.40.30.10">
    <property type="entry name" value="Glutaredoxin"/>
    <property type="match status" value="1"/>
</dbReference>